<proteinExistence type="predicted"/>
<keyword evidence="1" id="KW-1133">Transmembrane helix</keyword>
<name>A0A0P0XL85_ORYSJ</name>
<reference evidence="2 3" key="3">
    <citation type="journal article" date="2013" name="Rice">
        <title>Improvement of the Oryza sativa Nipponbare reference genome using next generation sequence and optical map data.</title>
        <authorList>
            <person name="Kawahara Y."/>
            <person name="de la Bastide M."/>
            <person name="Hamilton J.P."/>
            <person name="Kanamori H."/>
            <person name="McCombie W.R."/>
            <person name="Ouyang S."/>
            <person name="Schwartz D.C."/>
            <person name="Tanaka T."/>
            <person name="Wu J."/>
            <person name="Zhou S."/>
            <person name="Childs K.L."/>
            <person name="Davidson R.M."/>
            <person name="Lin H."/>
            <person name="Quesada-Ocampo L."/>
            <person name="Vaillancourt B."/>
            <person name="Sakai H."/>
            <person name="Lee S.S."/>
            <person name="Kim J."/>
            <person name="Numa H."/>
            <person name="Itoh T."/>
            <person name="Buell C.R."/>
            <person name="Matsumoto T."/>
        </authorList>
    </citation>
    <scope>NUCLEOTIDE SEQUENCE [LARGE SCALE GENOMIC DNA]</scope>
    <source>
        <strain evidence="3">cv. Nipponbare</strain>
    </source>
</reference>
<keyword evidence="1" id="KW-0472">Membrane</keyword>
<dbReference type="EMBL" id="AP014965">
    <property type="protein sequence ID" value="BAT07219.1"/>
    <property type="molecule type" value="Genomic_DNA"/>
</dbReference>
<gene>
    <name evidence="2" type="ordered locus">Os09g0280101</name>
    <name evidence="2" type="ORF">OSNPB_090280101</name>
</gene>
<evidence type="ECO:0000256" key="1">
    <source>
        <dbReference type="SAM" id="Phobius"/>
    </source>
</evidence>
<dbReference type="Proteomes" id="UP000059680">
    <property type="component" value="Chromosome 9"/>
</dbReference>
<evidence type="ECO:0000313" key="2">
    <source>
        <dbReference type="EMBL" id="BAT07219.1"/>
    </source>
</evidence>
<keyword evidence="3" id="KW-1185">Reference proteome</keyword>
<dbReference type="InParanoid" id="A0A0P0XL85"/>
<sequence length="186" mass="20691">MRWTGGRIKMEISEILCTLRDMRTQFSENLWAFCKIANYFPLFFLSFFLLPLSFLSPLIARGWLPTESLLRAAAWRFTEVRRRGGLCAARRSGRPSVAWRHGTAGGSARHTGMRRPGAGVAAVRAALGQCARCCEARRCTAVRRRCGEDAAAVRAGWRPCARLREARRLTGEVARVQPAVARGATP</sequence>
<keyword evidence="1" id="KW-0812">Transmembrane</keyword>
<accession>A0A0P0XL85</accession>
<dbReference type="SMR" id="A0A0P0XL85"/>
<feature type="transmembrane region" description="Helical" evidence="1">
    <location>
        <begin position="39"/>
        <end position="60"/>
    </location>
</feature>
<organism evidence="2 3">
    <name type="scientific">Oryza sativa subsp. japonica</name>
    <name type="common">Rice</name>
    <dbReference type="NCBI Taxonomy" id="39947"/>
    <lineage>
        <taxon>Eukaryota</taxon>
        <taxon>Viridiplantae</taxon>
        <taxon>Streptophyta</taxon>
        <taxon>Embryophyta</taxon>
        <taxon>Tracheophyta</taxon>
        <taxon>Spermatophyta</taxon>
        <taxon>Magnoliopsida</taxon>
        <taxon>Liliopsida</taxon>
        <taxon>Poales</taxon>
        <taxon>Poaceae</taxon>
        <taxon>BOP clade</taxon>
        <taxon>Oryzoideae</taxon>
        <taxon>Oryzeae</taxon>
        <taxon>Oryzinae</taxon>
        <taxon>Oryza</taxon>
        <taxon>Oryza sativa</taxon>
    </lineage>
</organism>
<protein>
    <submittedName>
        <fullName evidence="2">Os09g0280101 protein</fullName>
    </submittedName>
</protein>
<dbReference type="AlphaFoldDB" id="A0A0P0XL85"/>
<dbReference type="PaxDb" id="39947-A0A0P0XL85"/>
<reference evidence="3" key="1">
    <citation type="journal article" date="2005" name="Nature">
        <title>The map-based sequence of the rice genome.</title>
        <authorList>
            <consortium name="International rice genome sequencing project (IRGSP)"/>
            <person name="Matsumoto T."/>
            <person name="Wu J."/>
            <person name="Kanamori H."/>
            <person name="Katayose Y."/>
            <person name="Fujisawa M."/>
            <person name="Namiki N."/>
            <person name="Mizuno H."/>
            <person name="Yamamoto K."/>
            <person name="Antonio B.A."/>
            <person name="Baba T."/>
            <person name="Sakata K."/>
            <person name="Nagamura Y."/>
            <person name="Aoki H."/>
            <person name="Arikawa K."/>
            <person name="Arita K."/>
            <person name="Bito T."/>
            <person name="Chiden Y."/>
            <person name="Fujitsuka N."/>
            <person name="Fukunaka R."/>
            <person name="Hamada M."/>
            <person name="Harada C."/>
            <person name="Hayashi A."/>
            <person name="Hijishita S."/>
            <person name="Honda M."/>
            <person name="Hosokawa S."/>
            <person name="Ichikawa Y."/>
            <person name="Idonuma A."/>
            <person name="Iijima M."/>
            <person name="Ikeda M."/>
            <person name="Ikeno M."/>
            <person name="Ito K."/>
            <person name="Ito S."/>
            <person name="Ito T."/>
            <person name="Ito Y."/>
            <person name="Ito Y."/>
            <person name="Iwabuchi A."/>
            <person name="Kamiya K."/>
            <person name="Karasawa W."/>
            <person name="Kurita K."/>
            <person name="Katagiri S."/>
            <person name="Kikuta A."/>
            <person name="Kobayashi H."/>
            <person name="Kobayashi N."/>
            <person name="Machita K."/>
            <person name="Maehara T."/>
            <person name="Masukawa M."/>
            <person name="Mizubayashi T."/>
            <person name="Mukai Y."/>
            <person name="Nagasaki H."/>
            <person name="Nagata Y."/>
            <person name="Naito S."/>
            <person name="Nakashima M."/>
            <person name="Nakama Y."/>
            <person name="Nakamichi Y."/>
            <person name="Nakamura M."/>
            <person name="Meguro A."/>
            <person name="Negishi M."/>
            <person name="Ohta I."/>
            <person name="Ohta T."/>
            <person name="Okamoto M."/>
            <person name="Ono N."/>
            <person name="Saji S."/>
            <person name="Sakaguchi M."/>
            <person name="Sakai K."/>
            <person name="Shibata M."/>
            <person name="Shimokawa T."/>
            <person name="Song J."/>
            <person name="Takazaki Y."/>
            <person name="Terasawa K."/>
            <person name="Tsugane M."/>
            <person name="Tsuji K."/>
            <person name="Ueda S."/>
            <person name="Waki K."/>
            <person name="Yamagata H."/>
            <person name="Yamamoto M."/>
            <person name="Yamamoto S."/>
            <person name="Yamane H."/>
            <person name="Yoshiki S."/>
            <person name="Yoshihara R."/>
            <person name="Yukawa K."/>
            <person name="Zhong H."/>
            <person name="Yano M."/>
            <person name="Yuan Q."/>
            <person name="Ouyang S."/>
            <person name="Liu J."/>
            <person name="Jones K.M."/>
            <person name="Gansberger K."/>
            <person name="Moffat K."/>
            <person name="Hill J."/>
            <person name="Bera J."/>
            <person name="Fadrosh D."/>
            <person name="Jin S."/>
            <person name="Johri S."/>
            <person name="Kim M."/>
            <person name="Overton L."/>
            <person name="Reardon M."/>
            <person name="Tsitrin T."/>
            <person name="Vuong H."/>
            <person name="Weaver B."/>
            <person name="Ciecko A."/>
            <person name="Tallon L."/>
            <person name="Jackson J."/>
            <person name="Pai G."/>
            <person name="Aken S.V."/>
            <person name="Utterback T."/>
            <person name="Reidmuller S."/>
            <person name="Feldblyum T."/>
            <person name="Hsiao J."/>
            <person name="Zismann V."/>
            <person name="Iobst S."/>
            <person name="de Vazeille A.R."/>
            <person name="Buell C.R."/>
            <person name="Ying K."/>
            <person name="Li Y."/>
            <person name="Lu T."/>
            <person name="Huang Y."/>
            <person name="Zhao Q."/>
            <person name="Feng Q."/>
            <person name="Zhang L."/>
            <person name="Zhu J."/>
            <person name="Weng Q."/>
            <person name="Mu J."/>
            <person name="Lu Y."/>
            <person name="Fan D."/>
            <person name="Liu Y."/>
            <person name="Guan J."/>
            <person name="Zhang Y."/>
            <person name="Yu S."/>
            <person name="Liu X."/>
            <person name="Zhang Y."/>
            <person name="Hong G."/>
            <person name="Han B."/>
            <person name="Choisne N."/>
            <person name="Demange N."/>
            <person name="Orjeda G."/>
            <person name="Samain S."/>
            <person name="Cattolico L."/>
            <person name="Pelletier E."/>
            <person name="Couloux A."/>
            <person name="Segurens B."/>
            <person name="Wincker P."/>
            <person name="D'Hont A."/>
            <person name="Scarpelli C."/>
            <person name="Weissenbach J."/>
            <person name="Salanoubat M."/>
            <person name="Quetier F."/>
            <person name="Yu Y."/>
            <person name="Kim H.R."/>
            <person name="Rambo T."/>
            <person name="Currie J."/>
            <person name="Collura K."/>
            <person name="Luo M."/>
            <person name="Yang T."/>
            <person name="Ammiraju J.S.S."/>
            <person name="Engler F."/>
            <person name="Soderlund C."/>
            <person name="Wing R.A."/>
            <person name="Palmer L.E."/>
            <person name="de la Bastide M."/>
            <person name="Spiegel L."/>
            <person name="Nascimento L."/>
            <person name="Zutavern T."/>
            <person name="O'Shaughnessy A."/>
            <person name="Dike S."/>
            <person name="Dedhia N."/>
            <person name="Preston R."/>
            <person name="Balija V."/>
            <person name="McCombie W.R."/>
            <person name="Chow T."/>
            <person name="Chen H."/>
            <person name="Chung M."/>
            <person name="Chen C."/>
            <person name="Shaw J."/>
            <person name="Wu H."/>
            <person name="Hsiao K."/>
            <person name="Chao Y."/>
            <person name="Chu M."/>
            <person name="Cheng C."/>
            <person name="Hour A."/>
            <person name="Lee P."/>
            <person name="Lin S."/>
            <person name="Lin Y."/>
            <person name="Liou J."/>
            <person name="Liu S."/>
            <person name="Hsing Y."/>
            <person name="Raghuvanshi S."/>
            <person name="Mohanty A."/>
            <person name="Bharti A.K."/>
            <person name="Gaur A."/>
            <person name="Gupta V."/>
            <person name="Kumar D."/>
            <person name="Ravi V."/>
            <person name="Vij S."/>
            <person name="Kapur A."/>
            <person name="Khurana P."/>
            <person name="Khurana P."/>
            <person name="Khurana J.P."/>
            <person name="Tyagi A.K."/>
            <person name="Gaikwad K."/>
            <person name="Singh A."/>
            <person name="Dalal V."/>
            <person name="Srivastava S."/>
            <person name="Dixit A."/>
            <person name="Pal A.K."/>
            <person name="Ghazi I.A."/>
            <person name="Yadav M."/>
            <person name="Pandit A."/>
            <person name="Bhargava A."/>
            <person name="Sureshbabu K."/>
            <person name="Batra K."/>
            <person name="Sharma T.R."/>
            <person name="Mohapatra T."/>
            <person name="Singh N.K."/>
            <person name="Messing J."/>
            <person name="Nelson A.B."/>
            <person name="Fuks G."/>
            <person name="Kavchok S."/>
            <person name="Keizer G."/>
            <person name="Linton E."/>
            <person name="Llaca V."/>
            <person name="Song R."/>
            <person name="Tanyolac B."/>
            <person name="Young S."/>
            <person name="Ho-Il K."/>
            <person name="Hahn J.H."/>
            <person name="Sangsakoo G."/>
            <person name="Vanavichit A."/>
            <person name="de Mattos Luiz.A.T."/>
            <person name="Zimmer P.D."/>
            <person name="Malone G."/>
            <person name="Dellagostin O."/>
            <person name="de Oliveira A.C."/>
            <person name="Bevan M."/>
            <person name="Bancroft I."/>
            <person name="Minx P."/>
            <person name="Cordum H."/>
            <person name="Wilson R."/>
            <person name="Cheng Z."/>
            <person name="Jin W."/>
            <person name="Jiang J."/>
            <person name="Leong S.A."/>
            <person name="Iwama H."/>
            <person name="Gojobori T."/>
            <person name="Itoh T."/>
            <person name="Niimura Y."/>
            <person name="Fujii Y."/>
            <person name="Habara T."/>
            <person name="Sakai H."/>
            <person name="Sato Y."/>
            <person name="Wilson G."/>
            <person name="Kumar K."/>
            <person name="McCouch S."/>
            <person name="Juretic N."/>
            <person name="Hoen D."/>
            <person name="Wright S."/>
            <person name="Bruskiewich R."/>
            <person name="Bureau T."/>
            <person name="Miyao A."/>
            <person name="Hirochika H."/>
            <person name="Nishikawa T."/>
            <person name="Kadowaki K."/>
            <person name="Sugiura M."/>
            <person name="Burr B."/>
            <person name="Sasaki T."/>
        </authorList>
    </citation>
    <scope>NUCLEOTIDE SEQUENCE [LARGE SCALE GENOMIC DNA]</scope>
    <source>
        <strain evidence="3">cv. Nipponbare</strain>
    </source>
</reference>
<reference evidence="2 3" key="2">
    <citation type="journal article" date="2013" name="Plant Cell Physiol.">
        <title>Rice Annotation Project Database (RAP-DB): an integrative and interactive database for rice genomics.</title>
        <authorList>
            <person name="Sakai H."/>
            <person name="Lee S.S."/>
            <person name="Tanaka T."/>
            <person name="Numa H."/>
            <person name="Kim J."/>
            <person name="Kawahara Y."/>
            <person name="Wakimoto H."/>
            <person name="Yang C.C."/>
            <person name="Iwamoto M."/>
            <person name="Abe T."/>
            <person name="Yamada Y."/>
            <person name="Muto A."/>
            <person name="Inokuchi H."/>
            <person name="Ikemura T."/>
            <person name="Matsumoto T."/>
            <person name="Sasaki T."/>
            <person name="Itoh T."/>
        </authorList>
    </citation>
    <scope>NUCLEOTIDE SEQUENCE [LARGE SCALE GENOMIC DNA]</scope>
    <source>
        <strain evidence="3">cv. Nipponbare</strain>
    </source>
</reference>
<evidence type="ECO:0000313" key="3">
    <source>
        <dbReference type="Proteomes" id="UP000059680"/>
    </source>
</evidence>